<dbReference type="GO" id="GO:0030288">
    <property type="term" value="C:outer membrane-bounded periplasmic space"/>
    <property type="evidence" value="ECO:0007669"/>
    <property type="project" value="TreeGrafter"/>
</dbReference>
<feature type="compositionally biased region" description="Low complexity" evidence="4">
    <location>
        <begin position="105"/>
        <end position="117"/>
    </location>
</feature>
<comment type="catalytic activity">
    <reaction evidence="1">
        <text>Hydrolyzes the link between N-acetylmuramoyl residues and L-amino acid residues in certain cell-wall glycopeptides.</text>
        <dbReference type="EC" id="3.5.1.28"/>
    </reaction>
</comment>
<dbReference type="Proteomes" id="UP000000321">
    <property type="component" value="Unassembled WGS sequence"/>
</dbReference>
<dbReference type="BioCyc" id="AURANTIMONAS:SI859A1_01835-MONOMER"/>
<protein>
    <recommendedName>
        <fullName evidence="2">N-acetylmuramoyl-L-alanine amidase</fullName>
        <ecNumber evidence="2">3.5.1.28</ecNumber>
    </recommendedName>
</protein>
<dbReference type="PANTHER" id="PTHR30404:SF0">
    <property type="entry name" value="N-ACETYLMURAMOYL-L-ALANINE AMIDASE AMIC"/>
    <property type="match status" value="1"/>
</dbReference>
<dbReference type="Pfam" id="PF01520">
    <property type="entry name" value="Amidase_3"/>
    <property type="match status" value="1"/>
</dbReference>
<dbReference type="SMART" id="SM00646">
    <property type="entry name" value="Ami_3"/>
    <property type="match status" value="1"/>
</dbReference>
<feature type="domain" description="MurNAc-LAA" evidence="5">
    <location>
        <begin position="198"/>
        <end position="353"/>
    </location>
</feature>
<dbReference type="AlphaFoldDB" id="Q1YNK3"/>
<dbReference type="SUPFAM" id="SSF53187">
    <property type="entry name" value="Zn-dependent exopeptidases"/>
    <property type="match status" value="1"/>
</dbReference>
<proteinExistence type="predicted"/>
<gene>
    <name evidence="6" type="ORF">SI859A1_01835</name>
</gene>
<dbReference type="Gene3D" id="2.60.40.3500">
    <property type="match status" value="1"/>
</dbReference>
<dbReference type="GO" id="GO:0009253">
    <property type="term" value="P:peptidoglycan catabolic process"/>
    <property type="evidence" value="ECO:0007669"/>
    <property type="project" value="InterPro"/>
</dbReference>
<evidence type="ECO:0000256" key="3">
    <source>
        <dbReference type="ARBA" id="ARBA00022801"/>
    </source>
</evidence>
<dbReference type="EMBL" id="AAPJ01000001">
    <property type="protein sequence ID" value="EAS51028.1"/>
    <property type="molecule type" value="Genomic_DNA"/>
</dbReference>
<evidence type="ECO:0000313" key="6">
    <source>
        <dbReference type="EMBL" id="EAS51028.1"/>
    </source>
</evidence>
<feature type="region of interest" description="Disordered" evidence="4">
    <location>
        <begin position="96"/>
        <end position="127"/>
    </location>
</feature>
<organism evidence="6 7">
    <name type="scientific">Aurantimonas manganoxydans (strain ATCC BAA-1229 / DSM 21871 / SI85-9A1)</name>
    <dbReference type="NCBI Taxonomy" id="287752"/>
    <lineage>
        <taxon>Bacteria</taxon>
        <taxon>Pseudomonadati</taxon>
        <taxon>Pseudomonadota</taxon>
        <taxon>Alphaproteobacteria</taxon>
        <taxon>Hyphomicrobiales</taxon>
        <taxon>Aurantimonadaceae</taxon>
        <taxon>Aurantimonas</taxon>
    </lineage>
</organism>
<dbReference type="InterPro" id="IPR050695">
    <property type="entry name" value="N-acetylmuramoyl_amidase_3"/>
</dbReference>
<dbReference type="Gene3D" id="3.40.630.40">
    <property type="entry name" value="Zn-dependent exopeptidases"/>
    <property type="match status" value="1"/>
</dbReference>
<name>Q1YNK3_AURMS</name>
<comment type="caution">
    <text evidence="6">The sequence shown here is derived from an EMBL/GenBank/DDBJ whole genome shotgun (WGS) entry which is preliminary data.</text>
</comment>
<dbReference type="InterPro" id="IPR002508">
    <property type="entry name" value="MurNAc-LAA_cat"/>
</dbReference>
<evidence type="ECO:0000313" key="7">
    <source>
        <dbReference type="Proteomes" id="UP000000321"/>
    </source>
</evidence>
<keyword evidence="7" id="KW-1185">Reference proteome</keyword>
<dbReference type="GO" id="GO:0008745">
    <property type="term" value="F:N-acetylmuramoyl-L-alanine amidase activity"/>
    <property type="evidence" value="ECO:0007669"/>
    <property type="project" value="UniProtKB-EC"/>
</dbReference>
<evidence type="ECO:0000256" key="1">
    <source>
        <dbReference type="ARBA" id="ARBA00001561"/>
    </source>
</evidence>
<evidence type="ECO:0000259" key="5">
    <source>
        <dbReference type="SMART" id="SM00646"/>
    </source>
</evidence>
<dbReference type="EC" id="3.5.1.28" evidence="2"/>
<dbReference type="HOGENOM" id="CLU_014322_2_1_5"/>
<sequence length="367" mass="39494">MTQAADADAFTVAFDVIGKPEARVLHLRNPERIAVDFQDTLSAAALDAPPGNALVSASRHGLVAADRYRFIFTLKGAASAELDRAATENGETLSLTIRPATSGKAAAAPSSRPAPRQDAAKAGPDVPAAVPQGRVLKVVLDAGHGGVDKGAVSKSGTLEKEINLAMALALRDALQARGDVEVTLTRDDDTFIPLEERAAIGRRERADLFISIHADSIRYADLRGATVYTLSETASDELSREIAASENAADRFAGEEWQRDEPTVFDILLDLTRRETVSFSEHFASSLVGDLRREDIRLINRPKRSAGFKVLTAPDVPSVLVELGFLSNREDEKLLTDAAWRKDTAAAIARAVMEFFGEKVAEPRKPG</sequence>
<reference evidence="6 7" key="1">
    <citation type="journal article" date="2008" name="Appl. Environ. Microbiol.">
        <title>Genomic insights into Mn(II) oxidation by the marine alphaproteobacterium Aurantimonas sp. strain SI85-9A1.</title>
        <authorList>
            <person name="Dick G.J."/>
            <person name="Podell S."/>
            <person name="Johnson H.A."/>
            <person name="Rivera-Espinoza Y."/>
            <person name="Bernier-Latmani R."/>
            <person name="McCarthy J.K."/>
            <person name="Torpey J.W."/>
            <person name="Clement B.G."/>
            <person name="Gaasterland T."/>
            <person name="Tebo B.M."/>
        </authorList>
    </citation>
    <scope>NUCLEOTIDE SEQUENCE [LARGE SCALE GENOMIC DNA]</scope>
    <source>
        <strain evidence="6 7">SI85-9A1</strain>
    </source>
</reference>
<evidence type="ECO:0000256" key="4">
    <source>
        <dbReference type="SAM" id="MobiDB-lite"/>
    </source>
</evidence>
<accession>Q1YNK3</accession>
<keyword evidence="3" id="KW-0378">Hydrolase</keyword>
<dbReference type="CDD" id="cd02696">
    <property type="entry name" value="MurNAc-LAA"/>
    <property type="match status" value="1"/>
</dbReference>
<dbReference type="PANTHER" id="PTHR30404">
    <property type="entry name" value="N-ACETYLMURAMOYL-L-ALANINE AMIDASE"/>
    <property type="match status" value="1"/>
</dbReference>
<evidence type="ECO:0000256" key="2">
    <source>
        <dbReference type="ARBA" id="ARBA00011901"/>
    </source>
</evidence>